<reference evidence="2 3" key="1">
    <citation type="submission" date="2024-02" db="EMBL/GenBank/DDBJ databases">
        <authorList>
            <person name="Grouzdev D."/>
        </authorList>
    </citation>
    <scope>NUCLEOTIDE SEQUENCE [LARGE SCALE GENOMIC DNA]</scope>
    <source>
        <strain evidence="2 3">9N</strain>
    </source>
</reference>
<comment type="caution">
    <text evidence="2">The sequence shown here is derived from an EMBL/GenBank/DDBJ whole genome shotgun (WGS) entry which is preliminary data.</text>
</comment>
<keyword evidence="3" id="KW-1185">Reference proteome</keyword>
<evidence type="ECO:0000256" key="1">
    <source>
        <dbReference type="SAM" id="MobiDB-lite"/>
    </source>
</evidence>
<dbReference type="Proteomes" id="UP001350748">
    <property type="component" value="Unassembled WGS sequence"/>
</dbReference>
<organism evidence="2 3">
    <name type="scientific">Methylocystis borbori</name>
    <dbReference type="NCBI Taxonomy" id="3118750"/>
    <lineage>
        <taxon>Bacteria</taxon>
        <taxon>Pseudomonadati</taxon>
        <taxon>Pseudomonadota</taxon>
        <taxon>Alphaproteobacteria</taxon>
        <taxon>Hyphomicrobiales</taxon>
        <taxon>Methylocystaceae</taxon>
        <taxon>Methylocystis</taxon>
    </lineage>
</organism>
<name>A0ABU7XIQ1_9HYPH</name>
<dbReference type="RefSeq" id="WP_332082116.1">
    <property type="nucleotide sequence ID" value="NZ_JAZHYN010000031.1"/>
</dbReference>
<accession>A0ABU7XIQ1</accession>
<dbReference type="EMBL" id="JAZHYN010000031">
    <property type="protein sequence ID" value="MEF3367085.1"/>
    <property type="molecule type" value="Genomic_DNA"/>
</dbReference>
<feature type="region of interest" description="Disordered" evidence="1">
    <location>
        <begin position="58"/>
        <end position="88"/>
    </location>
</feature>
<gene>
    <name evidence="2" type="ORF">V3H18_11130</name>
</gene>
<protein>
    <submittedName>
        <fullName evidence="2">Uncharacterized protein</fullName>
    </submittedName>
</protein>
<evidence type="ECO:0000313" key="2">
    <source>
        <dbReference type="EMBL" id="MEF3367085.1"/>
    </source>
</evidence>
<proteinExistence type="predicted"/>
<sequence length="88" mass="9315">MPPYFYAPAPGLGRSRGAKASGLTALALLLAACAPRTPPLVGPNPVEPAAPTRALKARSLLQPYASRRPVEPTTPWKQEGPTRTDEAR</sequence>
<evidence type="ECO:0000313" key="3">
    <source>
        <dbReference type="Proteomes" id="UP001350748"/>
    </source>
</evidence>